<proteinExistence type="predicted"/>
<evidence type="ECO:0000313" key="2">
    <source>
        <dbReference type="EMBL" id="MCP3733795.1"/>
    </source>
</evidence>
<dbReference type="EMBL" id="JAMLDY010000003">
    <property type="protein sequence ID" value="MCP3733795.1"/>
    <property type="molecule type" value="Genomic_DNA"/>
</dbReference>
<feature type="compositionally biased region" description="Basic and acidic residues" evidence="1">
    <location>
        <begin position="1"/>
        <end position="10"/>
    </location>
</feature>
<keyword evidence="3" id="KW-1185">Reference proteome</keyword>
<dbReference type="RefSeq" id="WP_254287808.1">
    <property type="nucleotide sequence ID" value="NZ_JAMLDY010000003.1"/>
</dbReference>
<gene>
    <name evidence="2" type="ORF">M9979_02730</name>
</gene>
<dbReference type="Proteomes" id="UP001139486">
    <property type="component" value="Unassembled WGS sequence"/>
</dbReference>
<sequence>MADTDLKPITDGDITPPPAGTDFTPAPPLKDAGVDFDADASGSRTDQAKQTVKDYSSKYGAQATDKIRTLADTGKERAVGGLDQLSQLITDAAGQVDDKLGAQYGEYARSAAGAVSNFSEQLKGKDVDQLIGEARDFVRKSPGVAIGVAAALGFAVARIVQSGIDGDKA</sequence>
<accession>A0A9X2KPD8</accession>
<feature type="region of interest" description="Disordered" evidence="1">
    <location>
        <begin position="1"/>
        <end position="55"/>
    </location>
</feature>
<evidence type="ECO:0000313" key="3">
    <source>
        <dbReference type="Proteomes" id="UP001139486"/>
    </source>
</evidence>
<reference evidence="2" key="1">
    <citation type="submission" date="2022-05" db="EMBL/GenBank/DDBJ databases">
        <title>Sphingomonas sp. strain RP10 Genome sequencing and assembly.</title>
        <authorList>
            <person name="Kim I."/>
        </authorList>
    </citation>
    <scope>NUCLEOTIDE SEQUENCE</scope>
    <source>
        <strain evidence="2">RP10</strain>
    </source>
</reference>
<dbReference type="AlphaFoldDB" id="A0A9X2KPD8"/>
<organism evidence="2 3">
    <name type="scientific">Sphingomonas liriopis</name>
    <dbReference type="NCBI Taxonomy" id="2949094"/>
    <lineage>
        <taxon>Bacteria</taxon>
        <taxon>Pseudomonadati</taxon>
        <taxon>Pseudomonadota</taxon>
        <taxon>Alphaproteobacteria</taxon>
        <taxon>Sphingomonadales</taxon>
        <taxon>Sphingomonadaceae</taxon>
        <taxon>Sphingomonas</taxon>
    </lineage>
</organism>
<name>A0A9X2KPD8_9SPHN</name>
<evidence type="ECO:0000256" key="1">
    <source>
        <dbReference type="SAM" id="MobiDB-lite"/>
    </source>
</evidence>
<comment type="caution">
    <text evidence="2">The sequence shown here is derived from an EMBL/GenBank/DDBJ whole genome shotgun (WGS) entry which is preliminary data.</text>
</comment>
<protein>
    <submittedName>
        <fullName evidence="2">Uncharacterized protein</fullName>
    </submittedName>
</protein>